<protein>
    <submittedName>
        <fullName evidence="2">Uncharacterized protein</fullName>
    </submittedName>
</protein>
<feature type="region of interest" description="Disordered" evidence="1">
    <location>
        <begin position="41"/>
        <end position="74"/>
    </location>
</feature>
<dbReference type="EMBL" id="LT559120">
    <property type="protein sequence ID" value="SAP16264.1"/>
    <property type="molecule type" value="Genomic_DNA"/>
</dbReference>
<feature type="compositionally biased region" description="Basic residues" evidence="1">
    <location>
        <begin position="63"/>
        <end position="74"/>
    </location>
</feature>
<gene>
    <name evidence="2" type="ORF">BN4615_P10927</name>
</gene>
<feature type="compositionally biased region" description="Basic and acidic residues" evidence="1">
    <location>
        <begin position="41"/>
        <end position="51"/>
    </location>
</feature>
<dbReference type="AlphaFoldDB" id="A0A1M4BL74"/>
<evidence type="ECO:0000313" key="2">
    <source>
        <dbReference type="EMBL" id="SAP16264.1"/>
    </source>
</evidence>
<sequence>MPKVRILTGISGVDVSYTRGQEVELDGPTATSWCEAGMAELVRDETPETPERTSAAKPETTARRSRGGRASKST</sequence>
<reference evidence="2" key="1">
    <citation type="submission" date="2016-04" db="EMBL/GenBank/DDBJ databases">
        <authorList>
            <person name="Evans L.H."/>
            <person name="Alamgir A."/>
            <person name="Owens N."/>
            <person name="Weber N.D."/>
            <person name="Virtaneva K."/>
            <person name="Barbian K."/>
            <person name="Babar A."/>
            <person name="Rosenke K."/>
        </authorList>
    </citation>
    <scope>NUCLEOTIDE SEQUENCE</scope>
    <source>
        <strain evidence="2">Nono1</strain>
    </source>
</reference>
<organism evidence="2">
    <name type="scientific">Nonomuraea gerenzanensis</name>
    <dbReference type="NCBI Taxonomy" id="93944"/>
    <lineage>
        <taxon>Bacteria</taxon>
        <taxon>Bacillati</taxon>
        <taxon>Actinomycetota</taxon>
        <taxon>Actinomycetes</taxon>
        <taxon>Streptosporangiales</taxon>
        <taxon>Streptosporangiaceae</taxon>
        <taxon>Nonomuraea</taxon>
    </lineage>
</organism>
<dbReference type="RefSeq" id="WP_225267167.1">
    <property type="nucleotide sequence ID" value="NZ_CP084058.1"/>
</dbReference>
<evidence type="ECO:0000256" key="1">
    <source>
        <dbReference type="SAM" id="MobiDB-lite"/>
    </source>
</evidence>
<accession>A0A1M4BL74</accession>
<proteinExistence type="predicted"/>
<name>A0A1M4BL74_9ACTN</name>